<protein>
    <submittedName>
        <fullName evidence="2">Uncharacterized protein</fullName>
    </submittedName>
</protein>
<evidence type="ECO:0000313" key="2">
    <source>
        <dbReference type="EMBL" id="GFC57055.1"/>
    </source>
</evidence>
<sequence length="154" mass="16983">MLIQAVGKGLGASTEPQPIPSFTYPSTRDQPPATESSSSHDTTQDSRDSLEGNNKSEMDQVQSPYDSPLSSVHTSDKAKGVLNLEELFSICANLSNMILALETIKDAQATEIIALKARIKKLEKKCKPSISHHKAWLKSVQRLSIKKRFGKKEF</sequence>
<dbReference type="EMBL" id="BKCJ010972020">
    <property type="protein sequence ID" value="GFC57055.1"/>
    <property type="molecule type" value="Genomic_DNA"/>
</dbReference>
<comment type="caution">
    <text evidence="2">The sequence shown here is derived from an EMBL/GenBank/DDBJ whole genome shotgun (WGS) entry which is preliminary data.</text>
</comment>
<feature type="compositionally biased region" description="Polar residues" evidence="1">
    <location>
        <begin position="23"/>
        <end position="41"/>
    </location>
</feature>
<feature type="compositionally biased region" description="Basic and acidic residues" evidence="1">
    <location>
        <begin position="42"/>
        <end position="58"/>
    </location>
</feature>
<feature type="region of interest" description="Disordered" evidence="1">
    <location>
        <begin position="1"/>
        <end position="73"/>
    </location>
</feature>
<feature type="non-terminal residue" evidence="2">
    <location>
        <position position="154"/>
    </location>
</feature>
<accession>A0A699Q0E8</accession>
<proteinExistence type="predicted"/>
<feature type="compositionally biased region" description="Polar residues" evidence="1">
    <location>
        <begin position="59"/>
        <end position="73"/>
    </location>
</feature>
<reference evidence="2" key="1">
    <citation type="journal article" date="2019" name="Sci. Rep.">
        <title>Draft genome of Tanacetum cinerariifolium, the natural source of mosquito coil.</title>
        <authorList>
            <person name="Yamashiro T."/>
            <person name="Shiraishi A."/>
            <person name="Satake H."/>
            <person name="Nakayama K."/>
        </authorList>
    </citation>
    <scope>NUCLEOTIDE SEQUENCE</scope>
</reference>
<gene>
    <name evidence="2" type="ORF">Tci_829025</name>
</gene>
<name>A0A699Q0E8_TANCI</name>
<organism evidence="2">
    <name type="scientific">Tanacetum cinerariifolium</name>
    <name type="common">Dalmatian daisy</name>
    <name type="synonym">Chrysanthemum cinerariifolium</name>
    <dbReference type="NCBI Taxonomy" id="118510"/>
    <lineage>
        <taxon>Eukaryota</taxon>
        <taxon>Viridiplantae</taxon>
        <taxon>Streptophyta</taxon>
        <taxon>Embryophyta</taxon>
        <taxon>Tracheophyta</taxon>
        <taxon>Spermatophyta</taxon>
        <taxon>Magnoliopsida</taxon>
        <taxon>eudicotyledons</taxon>
        <taxon>Gunneridae</taxon>
        <taxon>Pentapetalae</taxon>
        <taxon>asterids</taxon>
        <taxon>campanulids</taxon>
        <taxon>Asterales</taxon>
        <taxon>Asteraceae</taxon>
        <taxon>Asteroideae</taxon>
        <taxon>Anthemideae</taxon>
        <taxon>Anthemidinae</taxon>
        <taxon>Tanacetum</taxon>
    </lineage>
</organism>
<evidence type="ECO:0000256" key="1">
    <source>
        <dbReference type="SAM" id="MobiDB-lite"/>
    </source>
</evidence>
<dbReference type="AlphaFoldDB" id="A0A699Q0E8"/>